<reference evidence="2" key="1">
    <citation type="submission" date="2022-11" db="EMBL/GenBank/DDBJ databases">
        <authorList>
            <person name="Kikuchi T."/>
        </authorList>
    </citation>
    <scope>NUCLEOTIDE SEQUENCE</scope>
    <source>
        <strain evidence="2">PS1010</strain>
    </source>
</reference>
<dbReference type="EMBL" id="CANHGI010000001">
    <property type="protein sequence ID" value="CAI5439340.1"/>
    <property type="molecule type" value="Genomic_DNA"/>
</dbReference>
<sequence length="87" mass="10704">MRMPENPPKKNPEIDEEEIQELMDYRARLIQALAEQKELQLRLQQEKLEMERKIEELQMQLEIRRLKLALEQLSKEWEELEKLMQQS</sequence>
<keyword evidence="3" id="KW-1185">Reference proteome</keyword>
<organism evidence="2 3">
    <name type="scientific">Caenorhabditis angaria</name>
    <dbReference type="NCBI Taxonomy" id="860376"/>
    <lineage>
        <taxon>Eukaryota</taxon>
        <taxon>Metazoa</taxon>
        <taxon>Ecdysozoa</taxon>
        <taxon>Nematoda</taxon>
        <taxon>Chromadorea</taxon>
        <taxon>Rhabditida</taxon>
        <taxon>Rhabditina</taxon>
        <taxon>Rhabditomorpha</taxon>
        <taxon>Rhabditoidea</taxon>
        <taxon>Rhabditidae</taxon>
        <taxon>Peloderinae</taxon>
        <taxon>Caenorhabditis</taxon>
    </lineage>
</organism>
<keyword evidence="1" id="KW-0175">Coiled coil</keyword>
<evidence type="ECO:0000313" key="3">
    <source>
        <dbReference type="Proteomes" id="UP001152747"/>
    </source>
</evidence>
<gene>
    <name evidence="2" type="ORF">CAMP_LOCUS1977</name>
</gene>
<proteinExistence type="predicted"/>
<comment type="caution">
    <text evidence="2">The sequence shown here is derived from an EMBL/GenBank/DDBJ whole genome shotgun (WGS) entry which is preliminary data.</text>
</comment>
<feature type="coiled-coil region" evidence="1">
    <location>
        <begin position="22"/>
        <end position="83"/>
    </location>
</feature>
<protein>
    <submittedName>
        <fullName evidence="2">Uncharacterized protein</fullName>
    </submittedName>
</protein>
<dbReference type="Proteomes" id="UP001152747">
    <property type="component" value="Unassembled WGS sequence"/>
</dbReference>
<dbReference type="AlphaFoldDB" id="A0A9P1MTQ9"/>
<name>A0A9P1MTQ9_9PELO</name>
<accession>A0A9P1MTQ9</accession>
<evidence type="ECO:0000256" key="1">
    <source>
        <dbReference type="SAM" id="Coils"/>
    </source>
</evidence>
<evidence type="ECO:0000313" key="2">
    <source>
        <dbReference type="EMBL" id="CAI5439340.1"/>
    </source>
</evidence>